<dbReference type="Proteomes" id="UP000654257">
    <property type="component" value="Unassembled WGS sequence"/>
</dbReference>
<dbReference type="Pfam" id="PF07883">
    <property type="entry name" value="Cupin_2"/>
    <property type="match status" value="1"/>
</dbReference>
<dbReference type="SUPFAM" id="SSF51182">
    <property type="entry name" value="RmlC-like cupins"/>
    <property type="match status" value="1"/>
</dbReference>
<evidence type="ECO:0000259" key="1">
    <source>
        <dbReference type="Pfam" id="PF07883"/>
    </source>
</evidence>
<dbReference type="RefSeq" id="WP_188547298.1">
    <property type="nucleotide sequence ID" value="NZ_BMCU01000006.1"/>
</dbReference>
<dbReference type="AlphaFoldDB" id="A0A917G7D6"/>
<dbReference type="InterPro" id="IPR013096">
    <property type="entry name" value="Cupin_2"/>
</dbReference>
<keyword evidence="3" id="KW-1185">Reference proteome</keyword>
<reference evidence="2" key="2">
    <citation type="submission" date="2020-09" db="EMBL/GenBank/DDBJ databases">
        <authorList>
            <person name="Sun Q."/>
            <person name="Sedlacek I."/>
        </authorList>
    </citation>
    <scope>NUCLEOTIDE SEQUENCE</scope>
    <source>
        <strain evidence="2">CCM 7905</strain>
    </source>
</reference>
<dbReference type="Gene3D" id="2.60.120.10">
    <property type="entry name" value="Jelly Rolls"/>
    <property type="match status" value="1"/>
</dbReference>
<dbReference type="EMBL" id="BMCU01000006">
    <property type="protein sequence ID" value="GGG26521.1"/>
    <property type="molecule type" value="Genomic_DNA"/>
</dbReference>
<name>A0A917G7D6_9NOCA</name>
<dbReference type="InterPro" id="IPR011051">
    <property type="entry name" value="RmlC_Cupin_sf"/>
</dbReference>
<protein>
    <recommendedName>
        <fullName evidence="1">Cupin type-2 domain-containing protein</fullName>
    </recommendedName>
</protein>
<accession>A0A917G7D6</accession>
<evidence type="ECO:0000313" key="3">
    <source>
        <dbReference type="Proteomes" id="UP000654257"/>
    </source>
</evidence>
<evidence type="ECO:0000313" key="2">
    <source>
        <dbReference type="EMBL" id="GGG26521.1"/>
    </source>
</evidence>
<sequence length="118" mass="12509">MHLTRFEDAVPYAPPGHHGVTAVRLQGLDAGGPDGCVVSISTYAPDSFVDLLPTAFETIYVVLDGELVIYAHGKVATLRRDDSVHLDRGEVRSIRNVQSSSATLLVVLLSAKPAGGVN</sequence>
<proteinExistence type="predicted"/>
<dbReference type="InterPro" id="IPR014710">
    <property type="entry name" value="RmlC-like_jellyroll"/>
</dbReference>
<comment type="caution">
    <text evidence="2">The sequence shown here is derived from an EMBL/GenBank/DDBJ whole genome shotgun (WGS) entry which is preliminary data.</text>
</comment>
<feature type="domain" description="Cupin type-2" evidence="1">
    <location>
        <begin position="58"/>
        <end position="107"/>
    </location>
</feature>
<reference evidence="2" key="1">
    <citation type="journal article" date="2014" name="Int. J. Syst. Evol. Microbiol.">
        <title>Complete genome sequence of Corynebacterium casei LMG S-19264T (=DSM 44701T), isolated from a smear-ripened cheese.</title>
        <authorList>
            <consortium name="US DOE Joint Genome Institute (JGI-PGF)"/>
            <person name="Walter F."/>
            <person name="Albersmeier A."/>
            <person name="Kalinowski J."/>
            <person name="Ruckert C."/>
        </authorList>
    </citation>
    <scope>NUCLEOTIDE SEQUENCE</scope>
    <source>
        <strain evidence="2">CCM 7905</strain>
    </source>
</reference>
<organism evidence="2 3">
    <name type="scientific">Rhodococcoides trifolii</name>
    <dbReference type="NCBI Taxonomy" id="908250"/>
    <lineage>
        <taxon>Bacteria</taxon>
        <taxon>Bacillati</taxon>
        <taxon>Actinomycetota</taxon>
        <taxon>Actinomycetes</taxon>
        <taxon>Mycobacteriales</taxon>
        <taxon>Nocardiaceae</taxon>
        <taxon>Rhodococcoides</taxon>
    </lineage>
</organism>
<gene>
    <name evidence="2" type="ORF">GCM10007304_45420</name>
</gene>